<dbReference type="GO" id="GO:0016137">
    <property type="term" value="P:glycoside metabolic process"/>
    <property type="evidence" value="ECO:0007669"/>
    <property type="project" value="UniProtKB-ARBA"/>
</dbReference>
<dbReference type="GO" id="GO:0016811">
    <property type="term" value="F:hydrolase activity, acting on carbon-nitrogen (but not peptide) bonds, in linear amides"/>
    <property type="evidence" value="ECO:0007669"/>
    <property type="project" value="TreeGrafter"/>
</dbReference>
<evidence type="ECO:0000256" key="1">
    <source>
        <dbReference type="ARBA" id="ARBA00022833"/>
    </source>
</evidence>
<reference evidence="2 3" key="1">
    <citation type="submission" date="2020-07" db="EMBL/GenBank/DDBJ databases">
        <title>Sequencing the genomes of 1000 actinobacteria strains.</title>
        <authorList>
            <person name="Klenk H.-P."/>
        </authorList>
    </citation>
    <scope>NUCLEOTIDE SEQUENCE [LARGE SCALE GENOMIC DNA]</scope>
    <source>
        <strain evidence="2 3">DSM 21350</strain>
    </source>
</reference>
<keyword evidence="1" id="KW-0862">Zinc</keyword>
<dbReference type="SUPFAM" id="SSF102588">
    <property type="entry name" value="LmbE-like"/>
    <property type="match status" value="1"/>
</dbReference>
<proteinExistence type="predicted"/>
<organism evidence="2 3">
    <name type="scientific">Nocardioides panaciterrulae</name>
    <dbReference type="NCBI Taxonomy" id="661492"/>
    <lineage>
        <taxon>Bacteria</taxon>
        <taxon>Bacillati</taxon>
        <taxon>Actinomycetota</taxon>
        <taxon>Actinomycetes</taxon>
        <taxon>Propionibacteriales</taxon>
        <taxon>Nocardioidaceae</taxon>
        <taxon>Nocardioides</taxon>
    </lineage>
</organism>
<protein>
    <submittedName>
        <fullName evidence="2">LmbE family N-acetylglucosaminyl deacetylase</fullName>
    </submittedName>
</protein>
<dbReference type="RefSeq" id="WP_343051961.1">
    <property type="nucleotide sequence ID" value="NZ_JACCBG010000001.1"/>
</dbReference>
<dbReference type="EMBL" id="JACCBG010000001">
    <property type="protein sequence ID" value="NYD40914.1"/>
    <property type="molecule type" value="Genomic_DNA"/>
</dbReference>
<comment type="caution">
    <text evidence="2">The sequence shown here is derived from an EMBL/GenBank/DDBJ whole genome shotgun (WGS) entry which is preliminary data.</text>
</comment>
<dbReference type="PANTHER" id="PTHR12993">
    <property type="entry name" value="N-ACETYLGLUCOSAMINYL-PHOSPHATIDYLINOSITOL DE-N-ACETYLASE-RELATED"/>
    <property type="match status" value="1"/>
</dbReference>
<dbReference type="InterPro" id="IPR024078">
    <property type="entry name" value="LmbE-like_dom_sf"/>
</dbReference>
<dbReference type="Gene3D" id="3.40.50.10320">
    <property type="entry name" value="LmbE-like"/>
    <property type="match status" value="1"/>
</dbReference>
<sequence>MRPSYTLVAFHAHPDDEALLTGGTLARAAAEGHRVVLVTATDGALGLAGEEDGRGRDLAAVRLAELHAAADALGCARVVVLGYADSGLHGESDHAAAFARADVEEAAGRLAEVLLEERADVLTIYDANGGYGHPDHVQVHRVGTRAAQLAGTPVVLEATVPATAFRLALRGLRLAGRALGRSAPLGERDVFTARARITHRVVVRAHLDAKRRALAAHASQRRGGTRVLESLLRLPRPVFALALGTEWFAQQGAAPGTRCPDVFSGVRSA</sequence>
<dbReference type="Pfam" id="PF02585">
    <property type="entry name" value="PIG-L"/>
    <property type="match status" value="1"/>
</dbReference>
<dbReference type="PANTHER" id="PTHR12993:SF26">
    <property type="entry name" value="1D-MYO-INOSITOL 2-ACETAMIDO-2-DEOXY-ALPHA-D-GLUCOPYRANOSIDE DEACETYLASE"/>
    <property type="match status" value="1"/>
</dbReference>
<accession>A0A7Y9JB68</accession>
<evidence type="ECO:0000313" key="3">
    <source>
        <dbReference type="Proteomes" id="UP000535511"/>
    </source>
</evidence>
<gene>
    <name evidence="2" type="ORF">BJZ21_000997</name>
</gene>
<dbReference type="InterPro" id="IPR003737">
    <property type="entry name" value="GlcNAc_PI_deacetylase-related"/>
</dbReference>
<evidence type="ECO:0000313" key="2">
    <source>
        <dbReference type="EMBL" id="NYD40914.1"/>
    </source>
</evidence>
<name>A0A7Y9JB68_9ACTN</name>
<dbReference type="Proteomes" id="UP000535511">
    <property type="component" value="Unassembled WGS sequence"/>
</dbReference>
<keyword evidence="3" id="KW-1185">Reference proteome</keyword>
<dbReference type="AlphaFoldDB" id="A0A7Y9JB68"/>